<protein>
    <submittedName>
        <fullName evidence="1">Uncharacterized protein</fullName>
    </submittedName>
</protein>
<organism evidence="1 2">
    <name type="scientific">Onychostoma macrolepis</name>
    <dbReference type="NCBI Taxonomy" id="369639"/>
    <lineage>
        <taxon>Eukaryota</taxon>
        <taxon>Metazoa</taxon>
        <taxon>Chordata</taxon>
        <taxon>Craniata</taxon>
        <taxon>Vertebrata</taxon>
        <taxon>Euteleostomi</taxon>
        <taxon>Actinopterygii</taxon>
        <taxon>Neopterygii</taxon>
        <taxon>Teleostei</taxon>
        <taxon>Ostariophysi</taxon>
        <taxon>Cypriniformes</taxon>
        <taxon>Cyprinidae</taxon>
        <taxon>Acrossocheilinae</taxon>
        <taxon>Onychostoma</taxon>
    </lineage>
</organism>
<keyword evidence="2" id="KW-1185">Reference proteome</keyword>
<gene>
    <name evidence="1" type="ORF">G5714_007767</name>
</gene>
<dbReference type="AlphaFoldDB" id="A0A7J6CTU2"/>
<comment type="caution">
    <text evidence="1">The sequence shown here is derived from an EMBL/GenBank/DDBJ whole genome shotgun (WGS) entry which is preliminary data.</text>
</comment>
<sequence length="186" mass="20978">MDHLAPWVLMDSLGQRGNLGCMVSRDCEGNLGIRVTEDPLVSPEHLAWTASQDPGVWMDQLGLLVQQVRREIEVRRVMLVILDPEGHMGYLELLEHLEWINKPANMGPAGNLFNIRQGDQSNEEYTRDFFGVACRSATEKTCLMVIFWGGLAEPYKSLMPYWAPEESLEDYINLALHLSGSAFGLE</sequence>
<proteinExistence type="predicted"/>
<evidence type="ECO:0000313" key="2">
    <source>
        <dbReference type="Proteomes" id="UP000579812"/>
    </source>
</evidence>
<dbReference type="EMBL" id="JAAMOB010000007">
    <property type="protein sequence ID" value="KAF4110736.1"/>
    <property type="molecule type" value="Genomic_DNA"/>
</dbReference>
<name>A0A7J6CTU2_9TELE</name>
<reference evidence="1 2" key="1">
    <citation type="submission" date="2020-04" db="EMBL/GenBank/DDBJ databases">
        <title>Chromosome-level genome assembly of a cyprinid fish Onychostoma macrolepis by integration of Nanopore Sequencing, Bionano and Hi-C technology.</title>
        <authorList>
            <person name="Wang D."/>
        </authorList>
    </citation>
    <scope>NUCLEOTIDE SEQUENCE [LARGE SCALE GENOMIC DNA]</scope>
    <source>
        <strain evidence="1">SWU-2019</strain>
        <tissue evidence="1">Muscle</tissue>
    </source>
</reference>
<accession>A0A7J6CTU2</accession>
<evidence type="ECO:0000313" key="1">
    <source>
        <dbReference type="EMBL" id="KAF4110736.1"/>
    </source>
</evidence>
<dbReference type="Proteomes" id="UP000579812">
    <property type="component" value="Unassembled WGS sequence"/>
</dbReference>